<dbReference type="Pfam" id="PF13676">
    <property type="entry name" value="TIR_2"/>
    <property type="match status" value="1"/>
</dbReference>
<evidence type="ECO:0000313" key="5">
    <source>
        <dbReference type="EMBL" id="MBM7803269.1"/>
    </source>
</evidence>
<dbReference type="SMART" id="SM00028">
    <property type="entry name" value="TPR"/>
    <property type="match status" value="6"/>
</dbReference>
<dbReference type="SUPFAM" id="SSF52200">
    <property type="entry name" value="Toll/Interleukin receptor TIR domain"/>
    <property type="match status" value="1"/>
</dbReference>
<name>A0ABS2RZL0_9MICO</name>
<dbReference type="Gene3D" id="3.40.50.10140">
    <property type="entry name" value="Toll/interleukin-1 receptor homology (TIR) domain"/>
    <property type="match status" value="1"/>
</dbReference>
<comment type="caution">
    <text evidence="5">The sequence shown here is derived from an EMBL/GenBank/DDBJ whole genome shotgun (WGS) entry which is preliminary data.</text>
</comment>
<dbReference type="Gene3D" id="1.25.40.10">
    <property type="entry name" value="Tetratricopeptide repeat domain"/>
    <property type="match status" value="1"/>
</dbReference>
<dbReference type="InterPro" id="IPR019734">
    <property type="entry name" value="TPR_rpt"/>
</dbReference>
<protein>
    <submittedName>
        <fullName evidence="5">Tetratricopeptide (TPR) repeat protein</fullName>
    </submittedName>
</protein>
<dbReference type="InterPro" id="IPR027417">
    <property type="entry name" value="P-loop_NTPase"/>
</dbReference>
<keyword evidence="6" id="KW-1185">Reference proteome</keyword>
<dbReference type="PANTHER" id="PTHR44858">
    <property type="entry name" value="TETRATRICOPEPTIDE REPEAT PROTEIN 6"/>
    <property type="match status" value="1"/>
</dbReference>
<sequence>MNIGDNSWVGGKVSKRFFISHASPEKHVALELKAKLDGDAWVDLHEIDLGDLLLEEISSGIEEATDFVLLWSATSAASRWVSFELHMAFIRWLEDNAVAIRIICLDDTKVPLYLRPFLQARGKRSAEEIAAVLMGTVPPKTARRVFFNRNTEIGRIEEALYSPDRAAAFICGMPGSGKRSLAREALSRLTVGSGTIRRVSVTAGTAEPELNLLVTSALGLPPAAENTSPEDVMKATDDLMGSFMDEGGIWVFEDVEHWLEEDGVPGRILANLLATITRASDWVSRLVIFTTRRRPTLHDLEDSVDAFFLTGLAKQHAIPLLRAQGAVGEESELGVVAEELDGHPLALEVVAPRLPLPAAALREQRHTIATDLVDPNAVSATAWRLLEALALVDGPVPAEDLASFLRLSADDMQDAIAQAVQYSLVANSDEGTLALHPLLRDYFLRSFRKQENHVGLTSELADLMKRRLDRVAPGEAGYVPTLLATVKLLGLAGRFDEARSLRTGLIGTLYQTAVELYQEKRYEEALLYIDEAITGAEESDLALRQLQMKTLAYLGNLKDARSIGDDLVRMYPQNAAVLRDRGRVEFIARNWGAAISYFQRAIPFRHNPAQLWSDIAQARMRMSDWNGAAVAAQASIAKGGDTPWTLALYSEALEHLQQLSEAEEVMTRAVTREPNNPAYRHRLGRIALQTGHRQSAIEQFKRSVELDSSFVQSWLSLASALADDGDLEGAQRALAVGRDQPGSPAAVAQNVQAKIHLVMGDLEAAQQSIDSALEGRRDGQNLALAVRICIARAESGLISTGQARARIRALALELDALKQLRFVLDYSREFPKYFD</sequence>
<dbReference type="SUPFAM" id="SSF48452">
    <property type="entry name" value="TPR-like"/>
    <property type="match status" value="2"/>
</dbReference>
<dbReference type="PANTHER" id="PTHR44858:SF1">
    <property type="entry name" value="UDP-N-ACETYLGLUCOSAMINE--PEPTIDE N-ACETYLGLUCOSAMINYLTRANSFERASE SPINDLY-RELATED"/>
    <property type="match status" value="1"/>
</dbReference>
<keyword evidence="2 3" id="KW-0802">TPR repeat</keyword>
<evidence type="ECO:0000259" key="4">
    <source>
        <dbReference type="Pfam" id="PF13676"/>
    </source>
</evidence>
<dbReference type="Pfam" id="PF13432">
    <property type="entry name" value="TPR_16"/>
    <property type="match status" value="2"/>
</dbReference>
<dbReference type="Proteomes" id="UP000746584">
    <property type="component" value="Unassembled WGS sequence"/>
</dbReference>
<proteinExistence type="predicted"/>
<evidence type="ECO:0000256" key="1">
    <source>
        <dbReference type="ARBA" id="ARBA00022737"/>
    </source>
</evidence>
<dbReference type="SUPFAM" id="SSF52540">
    <property type="entry name" value="P-loop containing nucleoside triphosphate hydrolases"/>
    <property type="match status" value="1"/>
</dbReference>
<dbReference type="InterPro" id="IPR035897">
    <property type="entry name" value="Toll_tir_struct_dom_sf"/>
</dbReference>
<keyword evidence="1" id="KW-0677">Repeat</keyword>
<dbReference type="EMBL" id="JAFBCG010000001">
    <property type="protein sequence ID" value="MBM7803269.1"/>
    <property type="molecule type" value="Genomic_DNA"/>
</dbReference>
<dbReference type="Gene3D" id="3.40.50.300">
    <property type="entry name" value="P-loop containing nucleotide triphosphate hydrolases"/>
    <property type="match status" value="1"/>
</dbReference>
<accession>A0ABS2RZL0</accession>
<reference evidence="5 6" key="1">
    <citation type="submission" date="2021-01" db="EMBL/GenBank/DDBJ databases">
        <title>Sequencing the genomes of 1000 actinobacteria strains.</title>
        <authorList>
            <person name="Klenk H.-P."/>
        </authorList>
    </citation>
    <scope>NUCLEOTIDE SEQUENCE [LARGE SCALE GENOMIC DNA]</scope>
    <source>
        <strain evidence="5 6">DSM 20542</strain>
    </source>
</reference>
<gene>
    <name evidence="5" type="ORF">JOE58_002520</name>
</gene>
<evidence type="ECO:0000256" key="3">
    <source>
        <dbReference type="PROSITE-ProRule" id="PRU00339"/>
    </source>
</evidence>
<feature type="repeat" description="TPR" evidence="3">
    <location>
        <begin position="677"/>
        <end position="710"/>
    </location>
</feature>
<organism evidence="5 6">
    <name type="scientific">Curtobacterium luteum</name>
    <dbReference type="NCBI Taxonomy" id="33881"/>
    <lineage>
        <taxon>Bacteria</taxon>
        <taxon>Bacillati</taxon>
        <taxon>Actinomycetota</taxon>
        <taxon>Actinomycetes</taxon>
        <taxon>Micrococcales</taxon>
        <taxon>Microbacteriaceae</taxon>
        <taxon>Curtobacterium</taxon>
    </lineage>
</organism>
<dbReference type="InterPro" id="IPR000157">
    <property type="entry name" value="TIR_dom"/>
</dbReference>
<evidence type="ECO:0000256" key="2">
    <source>
        <dbReference type="ARBA" id="ARBA00022803"/>
    </source>
</evidence>
<evidence type="ECO:0000313" key="6">
    <source>
        <dbReference type="Proteomes" id="UP000746584"/>
    </source>
</evidence>
<feature type="domain" description="TIR" evidence="4">
    <location>
        <begin position="17"/>
        <end position="112"/>
    </location>
</feature>
<dbReference type="InterPro" id="IPR050498">
    <property type="entry name" value="Ycf3"/>
</dbReference>
<dbReference type="InterPro" id="IPR011990">
    <property type="entry name" value="TPR-like_helical_dom_sf"/>
</dbReference>
<dbReference type="PROSITE" id="PS50005">
    <property type="entry name" value="TPR"/>
    <property type="match status" value="1"/>
</dbReference>
<dbReference type="RefSeq" id="WP_175328406.1">
    <property type="nucleotide sequence ID" value="NZ_JABMCD010000065.1"/>
</dbReference>